<dbReference type="InterPro" id="IPR002502">
    <property type="entry name" value="Amidase_domain"/>
</dbReference>
<dbReference type="EMBL" id="RBWU01000007">
    <property type="protein sequence ID" value="RKS68995.1"/>
    <property type="molecule type" value="Genomic_DNA"/>
</dbReference>
<dbReference type="RefSeq" id="WP_246007306.1">
    <property type="nucleotide sequence ID" value="NZ_RBWU01000007.1"/>
</dbReference>
<proteinExistence type="inferred from homology"/>
<evidence type="ECO:0000313" key="5">
    <source>
        <dbReference type="Proteomes" id="UP000274601"/>
    </source>
</evidence>
<comment type="caution">
    <text evidence="4">The sequence shown here is derived from an EMBL/GenBank/DDBJ whole genome shotgun (WGS) entry which is preliminary data.</text>
</comment>
<dbReference type="Proteomes" id="UP000274601">
    <property type="component" value="Unassembled WGS sequence"/>
</dbReference>
<dbReference type="GO" id="GO:0009253">
    <property type="term" value="P:peptidoglycan catabolic process"/>
    <property type="evidence" value="ECO:0007669"/>
    <property type="project" value="InterPro"/>
</dbReference>
<dbReference type="InterPro" id="IPR006619">
    <property type="entry name" value="PGRP_domain_met/bac"/>
</dbReference>
<dbReference type="Pfam" id="PF01471">
    <property type="entry name" value="PG_binding_1"/>
    <property type="match status" value="1"/>
</dbReference>
<feature type="domain" description="Peptidoglycan recognition protein family" evidence="3">
    <location>
        <begin position="1"/>
        <end position="146"/>
    </location>
</feature>
<evidence type="ECO:0000256" key="1">
    <source>
        <dbReference type="ARBA" id="ARBA00007553"/>
    </source>
</evidence>
<comment type="similarity">
    <text evidence="1">Belongs to the N-acetylmuramoyl-L-alanine amidase 2 family.</text>
</comment>
<dbReference type="Gene3D" id="1.10.101.10">
    <property type="entry name" value="PGBD-like superfamily/PGBD"/>
    <property type="match status" value="1"/>
</dbReference>
<dbReference type="SUPFAM" id="SSF55846">
    <property type="entry name" value="N-acetylmuramoyl-L-alanine amidase-like"/>
    <property type="match status" value="1"/>
</dbReference>
<protein>
    <submittedName>
        <fullName evidence="4">Putative peptidoglycan binding protein</fullName>
    </submittedName>
</protein>
<keyword evidence="5" id="KW-1185">Reference proteome</keyword>
<dbReference type="SMART" id="SM00701">
    <property type="entry name" value="PGRP"/>
    <property type="match status" value="1"/>
</dbReference>
<feature type="compositionally biased region" description="Low complexity" evidence="2">
    <location>
        <begin position="162"/>
        <end position="171"/>
    </location>
</feature>
<dbReference type="Gene3D" id="3.40.80.10">
    <property type="entry name" value="Peptidoglycan recognition protein-like"/>
    <property type="match status" value="1"/>
</dbReference>
<dbReference type="GO" id="GO:0008270">
    <property type="term" value="F:zinc ion binding"/>
    <property type="evidence" value="ECO:0007669"/>
    <property type="project" value="InterPro"/>
</dbReference>
<gene>
    <name evidence="4" type="ORF">BZB76_6134</name>
</gene>
<organism evidence="4 5">
    <name type="scientific">Actinomadura pelletieri DSM 43383</name>
    <dbReference type="NCBI Taxonomy" id="1120940"/>
    <lineage>
        <taxon>Bacteria</taxon>
        <taxon>Bacillati</taxon>
        <taxon>Actinomycetota</taxon>
        <taxon>Actinomycetes</taxon>
        <taxon>Streptosporangiales</taxon>
        <taxon>Thermomonosporaceae</taxon>
        <taxon>Actinomadura</taxon>
    </lineage>
</organism>
<dbReference type="InterPro" id="IPR036366">
    <property type="entry name" value="PGBDSf"/>
</dbReference>
<dbReference type="SUPFAM" id="SSF47090">
    <property type="entry name" value="PGBD-like"/>
    <property type="match status" value="1"/>
</dbReference>
<dbReference type="InterPro" id="IPR036365">
    <property type="entry name" value="PGBD-like_sf"/>
</dbReference>
<sequence>MRLVSRMGWGARASRGATRLSSTRGVKIHYTGSRVDPRLATDHGRCDDAVRGIQRSHMESRGWNDIGYSMICCPHGHVYVGRGPNRLPAANGPGLNSGHYAVLGLVGNSGLTEPTDAMLHGIRDAIDYLRREGGAGKEIKGHRDGYGTDCPGKALYAWVRAGAPRPGGTATPPAPPRPGEKAPAWPGRLLAQPPIVRGDDVRTWQARMRERGWDLTADGAYGPRSESVCRSFQAEKRLTVDGVVGPLTWRAAWESPVT</sequence>
<dbReference type="PANTHER" id="PTHR11022">
    <property type="entry name" value="PEPTIDOGLYCAN RECOGNITION PROTEIN"/>
    <property type="match status" value="1"/>
</dbReference>
<dbReference type="PANTHER" id="PTHR11022:SF41">
    <property type="entry name" value="PEPTIDOGLYCAN-RECOGNITION PROTEIN LC-RELATED"/>
    <property type="match status" value="1"/>
</dbReference>
<dbReference type="InterPro" id="IPR036505">
    <property type="entry name" value="Amidase/PGRP_sf"/>
</dbReference>
<dbReference type="InterPro" id="IPR015510">
    <property type="entry name" value="PGRP"/>
</dbReference>
<evidence type="ECO:0000259" key="3">
    <source>
        <dbReference type="SMART" id="SM00701"/>
    </source>
</evidence>
<evidence type="ECO:0000256" key="2">
    <source>
        <dbReference type="SAM" id="MobiDB-lite"/>
    </source>
</evidence>
<dbReference type="InterPro" id="IPR002477">
    <property type="entry name" value="Peptidoglycan-bd-like"/>
</dbReference>
<dbReference type="AlphaFoldDB" id="A0A495QBD2"/>
<dbReference type="GO" id="GO:0008745">
    <property type="term" value="F:N-acetylmuramoyl-L-alanine amidase activity"/>
    <property type="evidence" value="ECO:0007669"/>
    <property type="project" value="InterPro"/>
</dbReference>
<evidence type="ECO:0000313" key="4">
    <source>
        <dbReference type="EMBL" id="RKS68995.1"/>
    </source>
</evidence>
<dbReference type="CDD" id="cd06583">
    <property type="entry name" value="PGRP"/>
    <property type="match status" value="1"/>
</dbReference>
<reference evidence="4 5" key="1">
    <citation type="submission" date="2018-10" db="EMBL/GenBank/DDBJ databases">
        <title>Genomic Encyclopedia of Archaeal and Bacterial Type Strains, Phase II (KMG-II): from individual species to whole genera.</title>
        <authorList>
            <person name="Goeker M."/>
        </authorList>
    </citation>
    <scope>NUCLEOTIDE SEQUENCE [LARGE SCALE GENOMIC DNA]</scope>
    <source>
        <strain evidence="4 5">DSM 43383</strain>
    </source>
</reference>
<name>A0A495QBD2_9ACTN</name>
<accession>A0A495QBD2</accession>
<feature type="region of interest" description="Disordered" evidence="2">
    <location>
        <begin position="162"/>
        <end position="187"/>
    </location>
</feature>